<name>A0A1I0FVD0_THASX</name>
<dbReference type="SUPFAM" id="SSF52172">
    <property type="entry name" value="CheY-like"/>
    <property type="match status" value="1"/>
</dbReference>
<dbReference type="InterPro" id="IPR050595">
    <property type="entry name" value="Bact_response_regulator"/>
</dbReference>
<dbReference type="EMBL" id="FOHK01000010">
    <property type="protein sequence ID" value="SET61623.1"/>
    <property type="molecule type" value="Genomic_DNA"/>
</dbReference>
<dbReference type="InterPro" id="IPR011006">
    <property type="entry name" value="CheY-like_superfamily"/>
</dbReference>
<dbReference type="GO" id="GO:0000160">
    <property type="term" value="P:phosphorelay signal transduction system"/>
    <property type="evidence" value="ECO:0007669"/>
    <property type="project" value="InterPro"/>
</dbReference>
<feature type="domain" description="Response regulatory" evidence="3">
    <location>
        <begin position="7"/>
        <end position="115"/>
    </location>
</feature>
<accession>A0A1I0FVD0</accession>
<feature type="modified residue" description="4-aspartylphosphate" evidence="2">
    <location>
        <position position="55"/>
    </location>
</feature>
<dbReference type="PANTHER" id="PTHR44591">
    <property type="entry name" value="STRESS RESPONSE REGULATOR PROTEIN 1"/>
    <property type="match status" value="1"/>
</dbReference>
<reference evidence="4 5" key="1">
    <citation type="submission" date="2016-10" db="EMBL/GenBank/DDBJ databases">
        <authorList>
            <person name="de Groot N.N."/>
        </authorList>
    </citation>
    <scope>NUCLEOTIDE SEQUENCE [LARGE SCALE GENOMIC DNA]</scope>
    <source>
        <strain evidence="4 5">DSM 19706</strain>
    </source>
</reference>
<dbReference type="STRING" id="349064.SAMN05660429_02218"/>
<dbReference type="Gene3D" id="3.40.50.2300">
    <property type="match status" value="1"/>
</dbReference>
<dbReference type="Proteomes" id="UP000199308">
    <property type="component" value="Unassembled WGS sequence"/>
</dbReference>
<keyword evidence="1 2" id="KW-0597">Phosphoprotein</keyword>
<sequence>MPEQAKVLLIVDDEPSNIDIVKQLMPAQYKLKAAKSGMLAEKICAKAMPDVILMDVQMPEQSGIETVAHIRALPDGDKTTIIYATGSPLPEGTPPEQGVLLKPIEKEQFLALIEA</sequence>
<dbReference type="AlphaFoldDB" id="A0A1I0FVD0"/>
<dbReference type="Pfam" id="PF00072">
    <property type="entry name" value="Response_reg"/>
    <property type="match status" value="1"/>
</dbReference>
<proteinExistence type="predicted"/>
<dbReference type="PANTHER" id="PTHR44591:SF3">
    <property type="entry name" value="RESPONSE REGULATORY DOMAIN-CONTAINING PROTEIN"/>
    <property type="match status" value="1"/>
</dbReference>
<evidence type="ECO:0000256" key="2">
    <source>
        <dbReference type="PROSITE-ProRule" id="PRU00169"/>
    </source>
</evidence>
<gene>
    <name evidence="4" type="ORF">SAMN05660429_02218</name>
</gene>
<protein>
    <submittedName>
        <fullName evidence="4">Putative two-component system response regulator</fullName>
    </submittedName>
</protein>
<organism evidence="4 5">
    <name type="scientific">Thalassotalea agarivorans</name>
    <name type="common">Thalassomonas agarivorans</name>
    <dbReference type="NCBI Taxonomy" id="349064"/>
    <lineage>
        <taxon>Bacteria</taxon>
        <taxon>Pseudomonadati</taxon>
        <taxon>Pseudomonadota</taxon>
        <taxon>Gammaproteobacteria</taxon>
        <taxon>Alteromonadales</taxon>
        <taxon>Colwelliaceae</taxon>
        <taxon>Thalassotalea</taxon>
    </lineage>
</organism>
<dbReference type="InterPro" id="IPR001789">
    <property type="entry name" value="Sig_transdc_resp-reg_receiver"/>
</dbReference>
<evidence type="ECO:0000313" key="5">
    <source>
        <dbReference type="Proteomes" id="UP000199308"/>
    </source>
</evidence>
<keyword evidence="5" id="KW-1185">Reference proteome</keyword>
<dbReference type="OrthoDB" id="9800897at2"/>
<dbReference type="SMART" id="SM00448">
    <property type="entry name" value="REC"/>
    <property type="match status" value="1"/>
</dbReference>
<dbReference type="CDD" id="cd17546">
    <property type="entry name" value="REC_hyHK_CKI1_RcsC-like"/>
    <property type="match status" value="1"/>
</dbReference>
<dbReference type="PROSITE" id="PS50110">
    <property type="entry name" value="RESPONSE_REGULATORY"/>
    <property type="match status" value="1"/>
</dbReference>
<dbReference type="RefSeq" id="WP_093330266.1">
    <property type="nucleotide sequence ID" value="NZ_AP027363.1"/>
</dbReference>
<evidence type="ECO:0000313" key="4">
    <source>
        <dbReference type="EMBL" id="SET61623.1"/>
    </source>
</evidence>
<evidence type="ECO:0000259" key="3">
    <source>
        <dbReference type="PROSITE" id="PS50110"/>
    </source>
</evidence>
<evidence type="ECO:0000256" key="1">
    <source>
        <dbReference type="ARBA" id="ARBA00022553"/>
    </source>
</evidence>